<dbReference type="Proteomes" id="UP000016931">
    <property type="component" value="Unassembled WGS sequence"/>
</dbReference>
<keyword evidence="5" id="KW-0539">Nucleus</keyword>
<reference evidence="7 8" key="1">
    <citation type="journal article" date="2012" name="PLoS Pathog.">
        <title>Diverse lifestyles and strategies of plant pathogenesis encoded in the genomes of eighteen Dothideomycetes fungi.</title>
        <authorList>
            <person name="Ohm R.A."/>
            <person name="Feau N."/>
            <person name="Henrissat B."/>
            <person name="Schoch C.L."/>
            <person name="Horwitz B.A."/>
            <person name="Barry K.W."/>
            <person name="Condon B.J."/>
            <person name="Copeland A.C."/>
            <person name="Dhillon B."/>
            <person name="Glaser F."/>
            <person name="Hesse C.N."/>
            <person name="Kosti I."/>
            <person name="LaButti K."/>
            <person name="Lindquist E.A."/>
            <person name="Lucas S."/>
            <person name="Salamov A.A."/>
            <person name="Bradshaw R.E."/>
            <person name="Ciuffetti L."/>
            <person name="Hamelin R.C."/>
            <person name="Kema G.H.J."/>
            <person name="Lawrence C."/>
            <person name="Scott J.A."/>
            <person name="Spatafora J.W."/>
            <person name="Turgeon B.G."/>
            <person name="de Wit P.J.G.M."/>
            <person name="Zhong S."/>
            <person name="Goodwin S.B."/>
            <person name="Grigoriev I.V."/>
        </authorList>
    </citation>
    <scope>NUCLEOTIDE SEQUENCE [LARGE SCALE GENOMIC DNA]</scope>
    <source>
        <strain evidence="7 8">SO2202</strain>
    </source>
</reference>
<comment type="similarity">
    <text evidence="3">Belongs to the translin family.</text>
</comment>
<dbReference type="Gene3D" id="1.20.58.190">
    <property type="entry name" value="Translin, domain 1"/>
    <property type="match status" value="1"/>
</dbReference>
<dbReference type="PANTHER" id="PTHR10741">
    <property type="entry name" value="TRANSLIN AND TRANSLIN ASSOCIATED PROTEIN X"/>
    <property type="match status" value="1"/>
</dbReference>
<dbReference type="InterPro" id="IPR036081">
    <property type="entry name" value="Translin_sf"/>
</dbReference>
<dbReference type="OMA" id="DTCMETC"/>
<name>N1QNT7_SPHMS</name>
<dbReference type="GO" id="GO:0005634">
    <property type="term" value="C:nucleus"/>
    <property type="evidence" value="ECO:0007669"/>
    <property type="project" value="UniProtKB-SubCell"/>
</dbReference>
<dbReference type="InterPro" id="IPR002848">
    <property type="entry name" value="Translin_fam"/>
</dbReference>
<keyword evidence="4" id="KW-0963">Cytoplasm</keyword>
<dbReference type="EMBL" id="KB456260">
    <property type="protein sequence ID" value="EMF17589.1"/>
    <property type="molecule type" value="Genomic_DNA"/>
</dbReference>
<organism evidence="7 8">
    <name type="scientific">Sphaerulina musiva (strain SO2202)</name>
    <name type="common">Poplar stem canker fungus</name>
    <name type="synonym">Septoria musiva</name>
    <dbReference type="NCBI Taxonomy" id="692275"/>
    <lineage>
        <taxon>Eukaryota</taxon>
        <taxon>Fungi</taxon>
        <taxon>Dikarya</taxon>
        <taxon>Ascomycota</taxon>
        <taxon>Pezizomycotina</taxon>
        <taxon>Dothideomycetes</taxon>
        <taxon>Dothideomycetidae</taxon>
        <taxon>Mycosphaerellales</taxon>
        <taxon>Mycosphaerellaceae</taxon>
        <taxon>Sphaerulina</taxon>
    </lineage>
</organism>
<evidence type="ECO:0000256" key="4">
    <source>
        <dbReference type="ARBA" id="ARBA00022490"/>
    </source>
</evidence>
<dbReference type="InterPro" id="IPR016068">
    <property type="entry name" value="Translin_N"/>
</dbReference>
<gene>
    <name evidence="7" type="ORF">SEPMUDRAFT_146572</name>
</gene>
<keyword evidence="8" id="KW-1185">Reference proteome</keyword>
<evidence type="ECO:0000256" key="5">
    <source>
        <dbReference type="ARBA" id="ARBA00023242"/>
    </source>
</evidence>
<dbReference type="Pfam" id="PF01997">
    <property type="entry name" value="Translin"/>
    <property type="match status" value="1"/>
</dbReference>
<dbReference type="eggNOG" id="KOG3066">
    <property type="taxonomic scope" value="Eukaryota"/>
</dbReference>
<dbReference type="Gene3D" id="1.20.58.200">
    <property type="entry name" value="Translin, domain 2"/>
    <property type="match status" value="1"/>
</dbReference>
<dbReference type="SUPFAM" id="SSF74784">
    <property type="entry name" value="Translin"/>
    <property type="match status" value="1"/>
</dbReference>
<dbReference type="CDD" id="cd14820">
    <property type="entry name" value="TRAX"/>
    <property type="match status" value="1"/>
</dbReference>
<evidence type="ECO:0000256" key="6">
    <source>
        <dbReference type="SAM" id="MobiDB-lite"/>
    </source>
</evidence>
<dbReference type="OrthoDB" id="31005at2759"/>
<dbReference type="HOGENOM" id="CLU_067225_2_1_1"/>
<accession>N1QNT7</accession>
<protein>
    <submittedName>
        <fullName evidence="7">Translin</fullName>
    </submittedName>
</protein>
<dbReference type="RefSeq" id="XP_016765710.1">
    <property type="nucleotide sequence ID" value="XM_016903740.1"/>
</dbReference>
<dbReference type="GeneID" id="27900877"/>
<dbReference type="GO" id="GO:0043565">
    <property type="term" value="F:sequence-specific DNA binding"/>
    <property type="evidence" value="ECO:0007669"/>
    <property type="project" value="InterPro"/>
</dbReference>
<feature type="region of interest" description="Disordered" evidence="6">
    <location>
        <begin position="241"/>
        <end position="260"/>
    </location>
</feature>
<evidence type="ECO:0000256" key="2">
    <source>
        <dbReference type="ARBA" id="ARBA00004496"/>
    </source>
</evidence>
<dbReference type="AlphaFoldDB" id="N1QNT7"/>
<dbReference type="STRING" id="692275.N1QNT7"/>
<evidence type="ECO:0000313" key="7">
    <source>
        <dbReference type="EMBL" id="EMF17589.1"/>
    </source>
</evidence>
<evidence type="ECO:0000256" key="1">
    <source>
        <dbReference type="ARBA" id="ARBA00004123"/>
    </source>
</evidence>
<sequence>MASATAPGVSSPFIPMFEQFRAELDEHHDRRERINKASRDITAASKKIIFTLQRVRTLNAPLPPPVITGNEPYRKNIQTQFTSVCNDLQGLNAHRYSRQITGGNQEWMEAVSFEHYLTTATLITYESAARKLSELTAPSMNLSVEDYLLGIFDMTGELMKFAITTMAMNGEMPTIDSAQGQEQRSILNDMRYLRAALEKLDVSRWSSGKEVDKKMDVMKASVEKVERALYGLVVRGAERPNGGWLPDTDGGAGRAIDVEG</sequence>
<proteinExistence type="inferred from homology"/>
<dbReference type="InterPro" id="IPR016069">
    <property type="entry name" value="Translin_C"/>
</dbReference>
<evidence type="ECO:0000256" key="3">
    <source>
        <dbReference type="ARBA" id="ARBA00005902"/>
    </source>
</evidence>
<dbReference type="GO" id="GO:0005737">
    <property type="term" value="C:cytoplasm"/>
    <property type="evidence" value="ECO:0007669"/>
    <property type="project" value="UniProtKB-SubCell"/>
</dbReference>
<evidence type="ECO:0000313" key="8">
    <source>
        <dbReference type="Proteomes" id="UP000016931"/>
    </source>
</evidence>
<comment type="subcellular location">
    <subcellularLocation>
        <location evidence="2">Cytoplasm</location>
    </subcellularLocation>
    <subcellularLocation>
        <location evidence="1">Nucleus</location>
    </subcellularLocation>
</comment>